<dbReference type="EMBL" id="VSSQ01008563">
    <property type="protein sequence ID" value="MPM39215.1"/>
    <property type="molecule type" value="Genomic_DNA"/>
</dbReference>
<comment type="caution">
    <text evidence="1">The sequence shown here is derived from an EMBL/GenBank/DDBJ whole genome shotgun (WGS) entry which is preliminary data.</text>
</comment>
<dbReference type="AlphaFoldDB" id="A0A644ZEA2"/>
<accession>A0A644ZEA2</accession>
<gene>
    <name evidence="1" type="ORF">SDC9_85848</name>
</gene>
<evidence type="ECO:0000313" key="1">
    <source>
        <dbReference type="EMBL" id="MPM39215.1"/>
    </source>
</evidence>
<sequence>MGGFVFHPGTDERCLRVDQRNSLTLHVGTHQSTVGVIVFQERDAGCRDSNYLFWRNVHVIDAFDRNFQVVMDITGHDDIVGEASVFQ</sequence>
<proteinExistence type="predicted"/>
<name>A0A644ZEA2_9ZZZZ</name>
<reference evidence="1" key="1">
    <citation type="submission" date="2019-08" db="EMBL/GenBank/DDBJ databases">
        <authorList>
            <person name="Kucharzyk K."/>
            <person name="Murdoch R.W."/>
            <person name="Higgins S."/>
            <person name="Loffler F."/>
        </authorList>
    </citation>
    <scope>NUCLEOTIDE SEQUENCE</scope>
</reference>
<organism evidence="1">
    <name type="scientific">bioreactor metagenome</name>
    <dbReference type="NCBI Taxonomy" id="1076179"/>
    <lineage>
        <taxon>unclassified sequences</taxon>
        <taxon>metagenomes</taxon>
        <taxon>ecological metagenomes</taxon>
    </lineage>
</organism>
<protein>
    <submittedName>
        <fullName evidence="1">Uncharacterized protein</fullName>
    </submittedName>
</protein>